<dbReference type="RefSeq" id="WP_380717094.1">
    <property type="nucleotide sequence ID" value="NZ_JBHSGI010000005.1"/>
</dbReference>
<accession>A0ABV9KF89</accession>
<feature type="transmembrane region" description="Helical" evidence="1">
    <location>
        <begin position="117"/>
        <end position="140"/>
    </location>
</feature>
<name>A0ABV9KF89_9RHOB</name>
<feature type="transmembrane region" description="Helical" evidence="1">
    <location>
        <begin position="69"/>
        <end position="97"/>
    </location>
</feature>
<proteinExistence type="predicted"/>
<evidence type="ECO:0000256" key="1">
    <source>
        <dbReference type="SAM" id="Phobius"/>
    </source>
</evidence>
<dbReference type="Proteomes" id="UP001595973">
    <property type="component" value="Unassembled WGS sequence"/>
</dbReference>
<keyword evidence="1" id="KW-1133">Transmembrane helix</keyword>
<keyword evidence="1" id="KW-0472">Membrane</keyword>
<sequence>MRTAICADEAAGRIQKNETASIVKHRPPSGGLISLLATKKCQQQSKRRMESTLTATGGGKSWEIIPNNAVAGIVLAALFIYLFFRHFLFVLMVMDIVLGWLRRFAWFPKEGKRRKTLFHWIIAVVMFIGFLAVAGSAGWLQFVPQ</sequence>
<keyword evidence="1" id="KW-0812">Transmembrane</keyword>
<organism evidence="2 3">
    <name type="scientific">Seohaeicola nanhaiensis</name>
    <dbReference type="NCBI Taxonomy" id="1387282"/>
    <lineage>
        <taxon>Bacteria</taxon>
        <taxon>Pseudomonadati</taxon>
        <taxon>Pseudomonadota</taxon>
        <taxon>Alphaproteobacteria</taxon>
        <taxon>Rhodobacterales</taxon>
        <taxon>Roseobacteraceae</taxon>
        <taxon>Seohaeicola</taxon>
    </lineage>
</organism>
<keyword evidence="3" id="KW-1185">Reference proteome</keyword>
<comment type="caution">
    <text evidence="2">The sequence shown here is derived from an EMBL/GenBank/DDBJ whole genome shotgun (WGS) entry which is preliminary data.</text>
</comment>
<gene>
    <name evidence="2" type="ORF">ACFO5X_09315</name>
</gene>
<evidence type="ECO:0000313" key="3">
    <source>
        <dbReference type="Proteomes" id="UP001595973"/>
    </source>
</evidence>
<reference evidence="3" key="1">
    <citation type="journal article" date="2019" name="Int. J. Syst. Evol. Microbiol.">
        <title>The Global Catalogue of Microorganisms (GCM) 10K type strain sequencing project: providing services to taxonomists for standard genome sequencing and annotation.</title>
        <authorList>
            <consortium name="The Broad Institute Genomics Platform"/>
            <consortium name="The Broad Institute Genome Sequencing Center for Infectious Disease"/>
            <person name="Wu L."/>
            <person name="Ma J."/>
        </authorList>
    </citation>
    <scope>NUCLEOTIDE SEQUENCE [LARGE SCALE GENOMIC DNA]</scope>
    <source>
        <strain evidence="3">CGMCC 4.7283</strain>
    </source>
</reference>
<dbReference type="EMBL" id="JBHSGI010000005">
    <property type="protein sequence ID" value="MFC4668752.1"/>
    <property type="molecule type" value="Genomic_DNA"/>
</dbReference>
<evidence type="ECO:0000313" key="2">
    <source>
        <dbReference type="EMBL" id="MFC4668752.1"/>
    </source>
</evidence>
<protein>
    <submittedName>
        <fullName evidence="2">Uncharacterized protein</fullName>
    </submittedName>
</protein>